<dbReference type="Gene3D" id="3.40.190.290">
    <property type="match status" value="1"/>
</dbReference>
<dbReference type="PRINTS" id="PR00039">
    <property type="entry name" value="HTHLYSR"/>
</dbReference>
<dbReference type="PATRIC" id="fig|1423815.3.peg.311"/>
<dbReference type="EMBL" id="AZFA01000010">
    <property type="protein sequence ID" value="KRL66860.1"/>
    <property type="molecule type" value="Genomic_DNA"/>
</dbReference>
<dbReference type="PANTHER" id="PTHR30419">
    <property type="entry name" value="HTH-TYPE TRANSCRIPTIONAL REGULATOR YBHD"/>
    <property type="match status" value="1"/>
</dbReference>
<dbReference type="InterPro" id="IPR000847">
    <property type="entry name" value="LysR_HTH_N"/>
</dbReference>
<dbReference type="Proteomes" id="UP000051647">
    <property type="component" value="Unassembled WGS sequence"/>
</dbReference>
<evidence type="ECO:0000313" key="7">
    <source>
        <dbReference type="Proteomes" id="UP000051647"/>
    </source>
</evidence>
<dbReference type="SUPFAM" id="SSF53850">
    <property type="entry name" value="Periplasmic binding protein-like II"/>
    <property type="match status" value="1"/>
</dbReference>
<dbReference type="PROSITE" id="PS50931">
    <property type="entry name" value="HTH_LYSR"/>
    <property type="match status" value="1"/>
</dbReference>
<dbReference type="InterPro" id="IPR005119">
    <property type="entry name" value="LysR_subst-bd"/>
</dbReference>
<keyword evidence="3" id="KW-0238">DNA-binding</keyword>
<evidence type="ECO:0000256" key="1">
    <source>
        <dbReference type="ARBA" id="ARBA00009437"/>
    </source>
</evidence>
<proteinExistence type="inferred from homology"/>
<dbReference type="InterPro" id="IPR050950">
    <property type="entry name" value="HTH-type_LysR_regulators"/>
</dbReference>
<keyword evidence="7" id="KW-1185">Reference proteome</keyword>
<dbReference type="CDD" id="cd05466">
    <property type="entry name" value="PBP2_LTTR_substrate"/>
    <property type="match status" value="1"/>
</dbReference>
<feature type="domain" description="HTH lysR-type" evidence="5">
    <location>
        <begin position="1"/>
        <end position="41"/>
    </location>
</feature>
<accession>A0A0R1SCX3</accession>
<sequence length="279" mass="31048">MTKAANLLHISQPALSRQIADLETELGTKLLTRSHRKIQITPEGYYLLERAQEIIGLVDKTTHTLQKQDTISGTLDIGAGESDQLGPVMQAVKNTIHKYPEIHVNFHSGDSSLTFSELDSGVLEFSVIMGDFNLSNYNQLELPTKNHWGVLMRKDEPLAQKDSISPSDLLGRPILSSRQATKQFFDDWSDGLSAQFDFIGTYNLFYNASLLVKTGACIALTFGGLADVSSESELTFKPLTPDLTGTNTLIWSKGRNLPKANQIFLDELQKILKYEKTKK</sequence>
<organism evidence="6 7">
    <name type="scientific">Companilactobacillus versmoldensis DSM 14857 = KCTC 3814</name>
    <dbReference type="NCBI Taxonomy" id="1423815"/>
    <lineage>
        <taxon>Bacteria</taxon>
        <taxon>Bacillati</taxon>
        <taxon>Bacillota</taxon>
        <taxon>Bacilli</taxon>
        <taxon>Lactobacillales</taxon>
        <taxon>Lactobacillaceae</taxon>
        <taxon>Companilactobacillus</taxon>
    </lineage>
</organism>
<dbReference type="InterPro" id="IPR036390">
    <property type="entry name" value="WH_DNA-bd_sf"/>
</dbReference>
<keyword evidence="2" id="KW-0805">Transcription regulation</keyword>
<protein>
    <submittedName>
        <fullName evidence="6">Fhu operon transcription regulator</fullName>
    </submittedName>
</protein>
<dbReference type="InterPro" id="IPR036388">
    <property type="entry name" value="WH-like_DNA-bd_sf"/>
</dbReference>
<dbReference type="PANTHER" id="PTHR30419:SF8">
    <property type="entry name" value="NITROGEN ASSIMILATION TRANSCRIPTIONAL ACTIVATOR-RELATED"/>
    <property type="match status" value="1"/>
</dbReference>
<dbReference type="STRING" id="1423815.FC27_GL000306"/>
<comment type="caution">
    <text evidence="6">The sequence shown here is derived from an EMBL/GenBank/DDBJ whole genome shotgun (WGS) entry which is preliminary data.</text>
</comment>
<dbReference type="Gene3D" id="1.10.10.10">
    <property type="entry name" value="Winged helix-like DNA-binding domain superfamily/Winged helix DNA-binding domain"/>
    <property type="match status" value="1"/>
</dbReference>
<evidence type="ECO:0000313" key="6">
    <source>
        <dbReference type="EMBL" id="KRL66860.1"/>
    </source>
</evidence>
<dbReference type="GO" id="GO:0005829">
    <property type="term" value="C:cytosol"/>
    <property type="evidence" value="ECO:0007669"/>
    <property type="project" value="TreeGrafter"/>
</dbReference>
<keyword evidence="4" id="KW-0804">Transcription</keyword>
<reference evidence="6 7" key="1">
    <citation type="journal article" date="2015" name="Genome Announc.">
        <title>Expanding the biotechnology potential of lactobacilli through comparative genomics of 213 strains and associated genera.</title>
        <authorList>
            <person name="Sun Z."/>
            <person name="Harris H.M."/>
            <person name="McCann A."/>
            <person name="Guo C."/>
            <person name="Argimon S."/>
            <person name="Zhang W."/>
            <person name="Yang X."/>
            <person name="Jeffery I.B."/>
            <person name="Cooney J.C."/>
            <person name="Kagawa T.F."/>
            <person name="Liu W."/>
            <person name="Song Y."/>
            <person name="Salvetti E."/>
            <person name="Wrobel A."/>
            <person name="Rasinkangas P."/>
            <person name="Parkhill J."/>
            <person name="Rea M.C."/>
            <person name="O'Sullivan O."/>
            <person name="Ritari J."/>
            <person name="Douillard F.P."/>
            <person name="Paul Ross R."/>
            <person name="Yang R."/>
            <person name="Briner A.E."/>
            <person name="Felis G.E."/>
            <person name="de Vos W.M."/>
            <person name="Barrangou R."/>
            <person name="Klaenhammer T.R."/>
            <person name="Caufield P.W."/>
            <person name="Cui Y."/>
            <person name="Zhang H."/>
            <person name="O'Toole P.W."/>
        </authorList>
    </citation>
    <scope>NUCLEOTIDE SEQUENCE [LARGE SCALE GENOMIC DNA]</scope>
    <source>
        <strain evidence="6 7">DSM 14857</strain>
    </source>
</reference>
<dbReference type="Pfam" id="PF03466">
    <property type="entry name" value="LysR_substrate"/>
    <property type="match status" value="1"/>
</dbReference>
<dbReference type="eggNOG" id="COG0583">
    <property type="taxonomic scope" value="Bacteria"/>
</dbReference>
<dbReference type="AlphaFoldDB" id="A0A0R1SCX3"/>
<evidence type="ECO:0000256" key="3">
    <source>
        <dbReference type="ARBA" id="ARBA00023125"/>
    </source>
</evidence>
<dbReference type="Pfam" id="PF00126">
    <property type="entry name" value="HTH_1"/>
    <property type="match status" value="1"/>
</dbReference>
<dbReference type="GO" id="GO:0003677">
    <property type="term" value="F:DNA binding"/>
    <property type="evidence" value="ECO:0007669"/>
    <property type="project" value="UniProtKB-KW"/>
</dbReference>
<evidence type="ECO:0000256" key="4">
    <source>
        <dbReference type="ARBA" id="ARBA00023163"/>
    </source>
</evidence>
<comment type="similarity">
    <text evidence="1">Belongs to the LysR transcriptional regulatory family.</text>
</comment>
<dbReference type="SUPFAM" id="SSF46785">
    <property type="entry name" value="Winged helix' DNA-binding domain"/>
    <property type="match status" value="1"/>
</dbReference>
<evidence type="ECO:0000259" key="5">
    <source>
        <dbReference type="PROSITE" id="PS50931"/>
    </source>
</evidence>
<dbReference type="GO" id="GO:0003700">
    <property type="term" value="F:DNA-binding transcription factor activity"/>
    <property type="evidence" value="ECO:0007669"/>
    <property type="project" value="InterPro"/>
</dbReference>
<name>A0A0R1SCX3_9LACO</name>
<evidence type="ECO:0000256" key="2">
    <source>
        <dbReference type="ARBA" id="ARBA00023015"/>
    </source>
</evidence>
<gene>
    <name evidence="6" type="ORF">FC27_GL000306</name>
</gene>